<evidence type="ECO:0000256" key="1">
    <source>
        <dbReference type="SAM" id="MobiDB-lite"/>
    </source>
</evidence>
<proteinExistence type="predicted"/>
<protein>
    <submittedName>
        <fullName evidence="3">DUF4190 domain-containing protein</fullName>
    </submittedName>
</protein>
<feature type="compositionally biased region" description="Polar residues" evidence="1">
    <location>
        <begin position="30"/>
        <end position="44"/>
    </location>
</feature>
<dbReference type="RefSeq" id="WP_284823370.1">
    <property type="nucleotide sequence ID" value="NZ_CP126969.1"/>
</dbReference>
<dbReference type="Proteomes" id="UP001225598">
    <property type="component" value="Chromosome"/>
</dbReference>
<name>A0ABY8VDQ7_9CORY</name>
<evidence type="ECO:0000256" key="2">
    <source>
        <dbReference type="SAM" id="Phobius"/>
    </source>
</evidence>
<feature type="region of interest" description="Disordered" evidence="1">
    <location>
        <begin position="1"/>
        <end position="73"/>
    </location>
</feature>
<reference evidence="3 4" key="1">
    <citation type="submission" date="2023-05" db="EMBL/GenBank/DDBJ databases">
        <title>Corynebacterium suedekumii sp. nov. and Corynebacterium breve sp. nov. isolated from raw cow's milk.</title>
        <authorList>
            <person name="Baer M.K."/>
            <person name="Mehl L."/>
            <person name="Hellmuth R."/>
            <person name="Marke G."/>
            <person name="Lipski A."/>
        </authorList>
    </citation>
    <scope>NUCLEOTIDE SEQUENCE [LARGE SCALE GENOMIC DNA]</scope>
    <source>
        <strain evidence="3 4">R4</strain>
    </source>
</reference>
<evidence type="ECO:0000313" key="3">
    <source>
        <dbReference type="EMBL" id="WIM66758.1"/>
    </source>
</evidence>
<feature type="transmembrane region" description="Helical" evidence="2">
    <location>
        <begin position="84"/>
        <end position="117"/>
    </location>
</feature>
<feature type="compositionally biased region" description="Low complexity" evidence="1">
    <location>
        <begin position="45"/>
        <end position="62"/>
    </location>
</feature>
<sequence>MTDNSNQNNPFGNNQPDNGPYNNPGGDSAQGGTDYTSSYPQSGPTDGAGSSSSYSDQTGYSAQESYPNQGGYQAGQPVEKNNLALWSLILGIVGIVLVITIFLFPVGTLAAIIGLILGIMGIRRANKITGPVTRKGMAIGGVVTSIIALVMTVGLLFLGVGMMSFYQESGMKDCEHLLDSPDEYEQCVQDVIENANQ</sequence>
<keyword evidence="4" id="KW-1185">Reference proteome</keyword>
<keyword evidence="2" id="KW-0812">Transmembrane</keyword>
<feature type="compositionally biased region" description="Low complexity" evidence="1">
    <location>
        <begin position="1"/>
        <end position="19"/>
    </location>
</feature>
<gene>
    <name evidence="3" type="ORF">QP027_06345</name>
</gene>
<feature type="transmembrane region" description="Helical" evidence="2">
    <location>
        <begin position="138"/>
        <end position="166"/>
    </location>
</feature>
<accession>A0ABY8VDQ7</accession>
<dbReference type="EMBL" id="CP126969">
    <property type="protein sequence ID" value="WIM66758.1"/>
    <property type="molecule type" value="Genomic_DNA"/>
</dbReference>
<keyword evidence="2" id="KW-1133">Transmembrane helix</keyword>
<evidence type="ECO:0000313" key="4">
    <source>
        <dbReference type="Proteomes" id="UP001225598"/>
    </source>
</evidence>
<keyword evidence="2" id="KW-0472">Membrane</keyword>
<organism evidence="3 4">
    <name type="scientific">Corynebacterium breve</name>
    <dbReference type="NCBI Taxonomy" id="3049799"/>
    <lineage>
        <taxon>Bacteria</taxon>
        <taxon>Bacillati</taxon>
        <taxon>Actinomycetota</taxon>
        <taxon>Actinomycetes</taxon>
        <taxon>Mycobacteriales</taxon>
        <taxon>Corynebacteriaceae</taxon>
        <taxon>Corynebacterium</taxon>
    </lineage>
</organism>